<keyword evidence="2 5" id="KW-0808">Transferase</keyword>
<evidence type="ECO:0000256" key="2">
    <source>
        <dbReference type="ARBA" id="ARBA00022679"/>
    </source>
</evidence>
<feature type="region of interest" description="Disordered" evidence="3">
    <location>
        <begin position="215"/>
        <end position="242"/>
    </location>
</feature>
<accession>A0A370H6Z9</accession>
<comment type="caution">
    <text evidence="5">The sequence shown here is derived from an EMBL/GenBank/DDBJ whole genome shotgun (WGS) entry which is preliminary data.</text>
</comment>
<dbReference type="Proteomes" id="UP000255355">
    <property type="component" value="Unassembled WGS sequence"/>
</dbReference>
<reference evidence="5 6" key="1">
    <citation type="submission" date="2018-07" db="EMBL/GenBank/DDBJ databases">
        <title>Genomic Encyclopedia of Type Strains, Phase IV (KMG-IV): sequencing the most valuable type-strain genomes for metagenomic binning, comparative biology and taxonomic classification.</title>
        <authorList>
            <person name="Goeker M."/>
        </authorList>
    </citation>
    <scope>NUCLEOTIDE SEQUENCE [LARGE SCALE GENOMIC DNA]</scope>
    <source>
        <strain evidence="5 6">DSM 44952</strain>
    </source>
</reference>
<evidence type="ECO:0000259" key="4">
    <source>
        <dbReference type="Pfam" id="PF13649"/>
    </source>
</evidence>
<feature type="domain" description="Methyltransferase" evidence="4">
    <location>
        <begin position="27"/>
        <end position="115"/>
    </location>
</feature>
<dbReference type="CDD" id="cd02440">
    <property type="entry name" value="AdoMet_MTases"/>
    <property type="match status" value="1"/>
</dbReference>
<evidence type="ECO:0000256" key="3">
    <source>
        <dbReference type="SAM" id="MobiDB-lite"/>
    </source>
</evidence>
<keyword evidence="6" id="KW-1185">Reference proteome</keyword>
<dbReference type="SUPFAM" id="SSF53335">
    <property type="entry name" value="S-adenosyl-L-methionine-dependent methyltransferases"/>
    <property type="match status" value="1"/>
</dbReference>
<dbReference type="STRING" id="1210089.GCA_001613165_01244"/>
<dbReference type="InterPro" id="IPR029063">
    <property type="entry name" value="SAM-dependent_MTases_sf"/>
</dbReference>
<feature type="compositionally biased region" description="Basic and acidic residues" evidence="3">
    <location>
        <begin position="222"/>
        <end position="242"/>
    </location>
</feature>
<dbReference type="RefSeq" id="WP_068014811.1">
    <property type="nucleotide sequence ID" value="NZ_QQAZ01000004.1"/>
</dbReference>
<dbReference type="GO" id="GO:0032259">
    <property type="term" value="P:methylation"/>
    <property type="evidence" value="ECO:0007669"/>
    <property type="project" value="UniProtKB-KW"/>
</dbReference>
<evidence type="ECO:0000313" key="6">
    <source>
        <dbReference type="Proteomes" id="UP000255355"/>
    </source>
</evidence>
<protein>
    <submittedName>
        <fullName evidence="5">Methyltransferase family protein</fullName>
    </submittedName>
</protein>
<dbReference type="PANTHER" id="PTHR43861">
    <property type="entry name" value="TRANS-ACONITATE 2-METHYLTRANSFERASE-RELATED"/>
    <property type="match status" value="1"/>
</dbReference>
<gene>
    <name evidence="5" type="ORF">DFR68_104209</name>
</gene>
<evidence type="ECO:0000313" key="5">
    <source>
        <dbReference type="EMBL" id="RDI51725.1"/>
    </source>
</evidence>
<organism evidence="5 6">
    <name type="scientific">Nocardia mexicana</name>
    <dbReference type="NCBI Taxonomy" id="279262"/>
    <lineage>
        <taxon>Bacteria</taxon>
        <taxon>Bacillati</taxon>
        <taxon>Actinomycetota</taxon>
        <taxon>Actinomycetes</taxon>
        <taxon>Mycobacteriales</taxon>
        <taxon>Nocardiaceae</taxon>
        <taxon>Nocardia</taxon>
    </lineage>
</organism>
<keyword evidence="1 5" id="KW-0489">Methyltransferase</keyword>
<dbReference type="EMBL" id="QQAZ01000004">
    <property type="protein sequence ID" value="RDI51725.1"/>
    <property type="molecule type" value="Genomic_DNA"/>
</dbReference>
<dbReference type="AlphaFoldDB" id="A0A370H6Z9"/>
<proteinExistence type="predicted"/>
<name>A0A370H6Z9_9NOCA</name>
<dbReference type="Pfam" id="PF13649">
    <property type="entry name" value="Methyltransf_25"/>
    <property type="match status" value="1"/>
</dbReference>
<sequence>MSAFAWSHNEFYHRLLLRQLPEHCRRVLDVGCGSGAFAAELARHAEHVDAIDRSPDMIDGALRSVPGNVSCILGDVRDWELPDDGYDAIVSVTALHHVPLEETLPTLARALRPGGVLAAVVLPRKDLREWPFELVAMLGQRILAGLFFVLRTLGRGSWFAAGDDPAMPMVLDPPLTTREARDAAAALLPGAQVRRLVYWRYFLVWHKPMDGPSELSVYETGEGNKETAELSGDERVHRQPDR</sequence>
<dbReference type="OrthoDB" id="6064711at2"/>
<dbReference type="Gene3D" id="3.40.50.150">
    <property type="entry name" value="Vaccinia Virus protein VP39"/>
    <property type="match status" value="1"/>
</dbReference>
<dbReference type="PANTHER" id="PTHR43861:SF1">
    <property type="entry name" value="TRANS-ACONITATE 2-METHYLTRANSFERASE"/>
    <property type="match status" value="1"/>
</dbReference>
<evidence type="ECO:0000256" key="1">
    <source>
        <dbReference type="ARBA" id="ARBA00022603"/>
    </source>
</evidence>
<dbReference type="InterPro" id="IPR041698">
    <property type="entry name" value="Methyltransf_25"/>
</dbReference>
<dbReference type="GO" id="GO:0008168">
    <property type="term" value="F:methyltransferase activity"/>
    <property type="evidence" value="ECO:0007669"/>
    <property type="project" value="UniProtKB-KW"/>
</dbReference>